<dbReference type="KEGG" id="acis:CBP35_07030"/>
<name>A0A240TSP9_9BURK</name>
<evidence type="ECO:0000313" key="2">
    <source>
        <dbReference type="Proteomes" id="UP000194440"/>
    </source>
</evidence>
<sequence>MNALHTQRGSTLVVTLIFLVLMSLFAISAFNSTGSNLRVVGNTQARQEAMSAADSALEAVITSVSQAMENKRVLGLPPDFDPVAVSASPIAVDINGDGTSDYTVNLSTPQCFRISDHTPTVEITKEGLNPDHPEAFCLGGGVCRDTDWNFAATVTDARTNTTVTAHQGMTITLQLAEAANHCTPPTP</sequence>
<dbReference type="RefSeq" id="WP_086912656.1">
    <property type="nucleotide sequence ID" value="NZ_CP021359.1"/>
</dbReference>
<gene>
    <name evidence="1" type="ORF">CBP36_11890</name>
</gene>
<dbReference type="KEGG" id="acid:CBP33_11410"/>
<dbReference type="KEGG" id="acip:CBP36_11890"/>
<dbReference type="InterPro" id="IPR025746">
    <property type="entry name" value="PilX_N_dom"/>
</dbReference>
<evidence type="ECO:0000313" key="1">
    <source>
        <dbReference type="EMBL" id="ART59447.1"/>
    </source>
</evidence>
<accession>A0A240UD78</accession>
<reference evidence="1" key="1">
    <citation type="submission" date="2017-05" db="EMBL/GenBank/DDBJ databases">
        <title>Polyphasic characterization of four soil-derived phenanthrene-degrading Acidovorax strains and proposal of Acidovorax phenanthrenivorans sp. nov.</title>
        <authorList>
            <person name="Singleton D."/>
            <person name="Lee J."/>
            <person name="Dickey A.N."/>
            <person name="Stroud A."/>
            <person name="Scholl E.H."/>
            <person name="Wright F.A."/>
            <person name="Aitken M.D."/>
        </authorList>
    </citation>
    <scope>NUCLEOTIDE SEQUENCE</scope>
    <source>
        <strain evidence="1">P4</strain>
    </source>
</reference>
<dbReference type="Pfam" id="PF14341">
    <property type="entry name" value="PilX_N"/>
    <property type="match status" value="1"/>
</dbReference>
<dbReference type="Proteomes" id="UP000194440">
    <property type="component" value="Chromosome"/>
</dbReference>
<organism evidence="1 2">
    <name type="scientific">Acidovorax carolinensis</name>
    <dbReference type="NCBI Taxonomy" id="553814"/>
    <lineage>
        <taxon>Bacteria</taxon>
        <taxon>Pseudomonadati</taxon>
        <taxon>Pseudomonadota</taxon>
        <taxon>Betaproteobacteria</taxon>
        <taxon>Burkholderiales</taxon>
        <taxon>Comamonadaceae</taxon>
        <taxon>Acidovorax</taxon>
    </lineage>
</organism>
<dbReference type="EMBL" id="CP021366">
    <property type="protein sequence ID" value="ART59447.1"/>
    <property type="molecule type" value="Genomic_DNA"/>
</dbReference>
<proteinExistence type="predicted"/>
<accession>A0A240TSP9</accession>
<keyword evidence="2" id="KW-1185">Reference proteome</keyword>
<dbReference type="AlphaFoldDB" id="A0A240TSP9"/>
<protein>
    <submittedName>
        <fullName evidence="1">Uncharacterized protein</fullName>
    </submittedName>
</protein>
<dbReference type="OrthoDB" id="5954810at2"/>